<evidence type="ECO:0000313" key="3">
    <source>
        <dbReference type="Proteomes" id="UP000199470"/>
    </source>
</evidence>
<evidence type="ECO:0000256" key="1">
    <source>
        <dbReference type="SAM" id="Phobius"/>
    </source>
</evidence>
<keyword evidence="1" id="KW-1133">Transmembrane helix</keyword>
<protein>
    <submittedName>
        <fullName evidence="2">Pilus assembly protein Flp/PilA</fullName>
    </submittedName>
</protein>
<keyword evidence="3" id="KW-1185">Reference proteome</keyword>
<gene>
    <name evidence="2" type="ORF">SAMN02982985_01364</name>
</gene>
<keyword evidence="1" id="KW-0472">Membrane</keyword>
<dbReference type="InterPro" id="IPR007047">
    <property type="entry name" value="Flp_Fap"/>
</dbReference>
<proteinExistence type="predicted"/>
<dbReference type="Proteomes" id="UP000199470">
    <property type="component" value="Unassembled WGS sequence"/>
</dbReference>
<dbReference type="AlphaFoldDB" id="A0A1I4K9H1"/>
<evidence type="ECO:0000313" key="2">
    <source>
        <dbReference type="EMBL" id="SFL75241.1"/>
    </source>
</evidence>
<sequence length="64" mass="6323">MNTLIAAAKEFGRDEEGITAIEYGLIAALMAAAIAAALAPVSAGLLARFQAIANSLTPAAPAAP</sequence>
<accession>A0A1I4K9H1</accession>
<keyword evidence="1" id="KW-0812">Transmembrane</keyword>
<dbReference type="Pfam" id="PF04964">
    <property type="entry name" value="Flp_Fap"/>
    <property type="match status" value="1"/>
</dbReference>
<name>A0A1I4K9H1_9BURK</name>
<reference evidence="2 3" key="1">
    <citation type="submission" date="2016-10" db="EMBL/GenBank/DDBJ databases">
        <authorList>
            <person name="de Groot N.N."/>
        </authorList>
    </citation>
    <scope>NUCLEOTIDE SEQUENCE [LARGE SCALE GENOMIC DNA]</scope>
    <source>
        <strain evidence="2 3">ATCC 43154</strain>
    </source>
</reference>
<dbReference type="EMBL" id="FOTW01000007">
    <property type="protein sequence ID" value="SFL75241.1"/>
    <property type="molecule type" value="Genomic_DNA"/>
</dbReference>
<organism evidence="2 3">
    <name type="scientific">Rugamonas rubra</name>
    <dbReference type="NCBI Taxonomy" id="758825"/>
    <lineage>
        <taxon>Bacteria</taxon>
        <taxon>Pseudomonadati</taxon>
        <taxon>Pseudomonadota</taxon>
        <taxon>Betaproteobacteria</taxon>
        <taxon>Burkholderiales</taxon>
        <taxon>Oxalobacteraceae</taxon>
        <taxon>Telluria group</taxon>
        <taxon>Rugamonas</taxon>
    </lineage>
</organism>
<dbReference type="STRING" id="758825.SAMN02982985_01364"/>
<dbReference type="RefSeq" id="WP_093385463.1">
    <property type="nucleotide sequence ID" value="NZ_FOTW01000007.1"/>
</dbReference>
<feature type="transmembrane region" description="Helical" evidence="1">
    <location>
        <begin position="23"/>
        <end position="47"/>
    </location>
</feature>